<organism evidence="3 4">
    <name type="scientific">Alcanivorax jadensis T9</name>
    <dbReference type="NCBI Taxonomy" id="1177181"/>
    <lineage>
        <taxon>Bacteria</taxon>
        <taxon>Pseudomonadati</taxon>
        <taxon>Pseudomonadota</taxon>
        <taxon>Gammaproteobacteria</taxon>
        <taxon>Oceanospirillales</taxon>
        <taxon>Alcanivoracaceae</taxon>
        <taxon>Alcanivorax</taxon>
    </lineage>
</organism>
<protein>
    <recommendedName>
        <fullName evidence="2">SPOR domain-containing protein</fullName>
    </recommendedName>
</protein>
<dbReference type="Gene3D" id="3.30.70.1070">
    <property type="entry name" value="Sporulation related repeat"/>
    <property type="match status" value="1"/>
</dbReference>
<dbReference type="PROSITE" id="PS51724">
    <property type="entry name" value="SPOR"/>
    <property type="match status" value="1"/>
</dbReference>
<accession>A0ABR4WGV9</accession>
<evidence type="ECO:0000313" key="4">
    <source>
        <dbReference type="Proteomes" id="UP000029443"/>
    </source>
</evidence>
<evidence type="ECO:0000259" key="2">
    <source>
        <dbReference type="PROSITE" id="PS51724"/>
    </source>
</evidence>
<gene>
    <name evidence="3" type="ORF">T9A_00075</name>
</gene>
<evidence type="ECO:0000313" key="3">
    <source>
        <dbReference type="EMBL" id="KGD62755.1"/>
    </source>
</evidence>
<feature type="compositionally biased region" description="Basic and acidic residues" evidence="1">
    <location>
        <begin position="68"/>
        <end position="79"/>
    </location>
</feature>
<evidence type="ECO:0000256" key="1">
    <source>
        <dbReference type="SAM" id="MobiDB-lite"/>
    </source>
</evidence>
<feature type="domain" description="SPOR" evidence="2">
    <location>
        <begin position="121"/>
        <end position="202"/>
    </location>
</feature>
<dbReference type="PANTHER" id="PTHR38687">
    <property type="entry name" value="CELL DIVISION PROTEIN DEDD-RELATED"/>
    <property type="match status" value="1"/>
</dbReference>
<dbReference type="EMBL" id="ARXU01000001">
    <property type="protein sequence ID" value="KGD62755.1"/>
    <property type="molecule type" value="Genomic_DNA"/>
</dbReference>
<dbReference type="RefSeq" id="WP_232221936.1">
    <property type="nucleotide sequence ID" value="NZ_ARXU01000001.1"/>
</dbReference>
<proteinExistence type="predicted"/>
<dbReference type="SUPFAM" id="SSF110997">
    <property type="entry name" value="Sporulation related repeat"/>
    <property type="match status" value="1"/>
</dbReference>
<reference evidence="3 4" key="1">
    <citation type="submission" date="2012-09" db="EMBL/GenBank/DDBJ databases">
        <title>Genome Sequence of alkane-degrading Bacterium Alcanivorax jadensis T9.</title>
        <authorList>
            <person name="Lai Q."/>
            <person name="Shao Z."/>
        </authorList>
    </citation>
    <scope>NUCLEOTIDE SEQUENCE [LARGE SCALE GENOMIC DNA]</scope>
    <source>
        <strain evidence="3 4">T9</strain>
    </source>
</reference>
<feature type="compositionally biased region" description="Acidic residues" evidence="1">
    <location>
        <begin position="89"/>
        <end position="99"/>
    </location>
</feature>
<dbReference type="PANTHER" id="PTHR38687:SF1">
    <property type="entry name" value="CELL DIVISION PROTEIN DEDD"/>
    <property type="match status" value="1"/>
</dbReference>
<keyword evidence="4" id="KW-1185">Reference proteome</keyword>
<comment type="caution">
    <text evidence="3">The sequence shown here is derived from an EMBL/GenBank/DDBJ whole genome shotgun (WGS) entry which is preliminary data.</text>
</comment>
<feature type="region of interest" description="Disordered" evidence="1">
    <location>
        <begin position="60"/>
        <end position="119"/>
    </location>
</feature>
<dbReference type="InterPro" id="IPR036680">
    <property type="entry name" value="SPOR-like_sf"/>
</dbReference>
<sequence>MDKRTRQRIIGIVLLLLLAAVLAPFVFRSPEQIRNALDMQIPDQPEMTAVNVEPVVSEEMESAAAERIQSEREAVKEAAQEQLWAETDSAGESDADDREDSQAEPVIDDAPVPPPVKPDDSPVLAGFVVQVGSYSSADNAAGVVEKLKAAGYRAYSETDSHHGKVVHRVMVGPEIHKKDAERTRQQLADDSRFGFKGLVRIYAP</sequence>
<dbReference type="Proteomes" id="UP000029443">
    <property type="component" value="Unassembled WGS sequence"/>
</dbReference>
<dbReference type="Pfam" id="PF05036">
    <property type="entry name" value="SPOR"/>
    <property type="match status" value="1"/>
</dbReference>
<dbReference type="InterPro" id="IPR052521">
    <property type="entry name" value="Cell_div_SPOR-domain"/>
</dbReference>
<name>A0ABR4WGV9_9GAMM</name>
<dbReference type="InterPro" id="IPR007730">
    <property type="entry name" value="SPOR-like_dom"/>
</dbReference>